<organism evidence="11 12">
    <name type="scientific">Mycobacterium simiae</name>
    <name type="common">Mycobacterium habana</name>
    <dbReference type="NCBI Taxonomy" id="1784"/>
    <lineage>
        <taxon>Bacteria</taxon>
        <taxon>Bacillati</taxon>
        <taxon>Actinomycetota</taxon>
        <taxon>Actinomycetes</taxon>
        <taxon>Mycobacteriales</taxon>
        <taxon>Mycobacteriaceae</taxon>
        <taxon>Mycobacterium</taxon>
        <taxon>Mycobacterium simiae complex</taxon>
    </lineage>
</organism>
<gene>
    <name evidence="11" type="ORF">F0Q45_03095</name>
</gene>
<dbReference type="InterPro" id="IPR005894">
    <property type="entry name" value="DrrA"/>
</dbReference>
<evidence type="ECO:0000256" key="6">
    <source>
        <dbReference type="ARBA" id="ARBA00022967"/>
    </source>
</evidence>
<dbReference type="RefSeq" id="WP_149652511.1">
    <property type="nucleotide sequence ID" value="NZ_VTZN01000009.1"/>
</dbReference>
<evidence type="ECO:0000256" key="4">
    <source>
        <dbReference type="ARBA" id="ARBA00022741"/>
    </source>
</evidence>
<dbReference type="SMART" id="SM00382">
    <property type="entry name" value="AAA"/>
    <property type="match status" value="1"/>
</dbReference>
<evidence type="ECO:0000259" key="10">
    <source>
        <dbReference type="PROSITE" id="PS50893"/>
    </source>
</evidence>
<dbReference type="InterPro" id="IPR050763">
    <property type="entry name" value="ABC_transporter_ATP-binding"/>
</dbReference>
<accession>A0A5B1BUQ2</accession>
<dbReference type="GO" id="GO:0005524">
    <property type="term" value="F:ATP binding"/>
    <property type="evidence" value="ECO:0007669"/>
    <property type="project" value="UniProtKB-KW"/>
</dbReference>
<sequence>MRNNDLAVTVRGVRKTYGKGKIVALEDVSFEVGRGEVIGLLGPNGAGKTTMVDILSTLTRPDRGSATVAGYDVATEPAGVRRSIMVTGQQVAVDDALSGEQNLMLFGRLCGLSKSAARARAQELLEQFGLVQAAKRAVSTYSGGMRRRIDIACGLVVAPQVAFLDEPTTGLDPRSRQAIWELVASFKKVGIATLLTTQYLEEADALSDRIILIDHGRIIAQGTANELKHRAGDTFCEIVPRNVRDLDAVVAALGSLLPEQSRASLTPESDRITLPAPDGTRTLIEAARRLDEASIQLADIALRRPSLDDVFLSMTTDPSEAHSLSHLDLASGALR</sequence>
<evidence type="ECO:0000256" key="1">
    <source>
        <dbReference type="ARBA" id="ARBA00004413"/>
    </source>
</evidence>
<keyword evidence="2" id="KW-0813">Transport</keyword>
<reference evidence="11 12" key="1">
    <citation type="submission" date="2019-09" db="EMBL/GenBank/DDBJ databases">
        <title>Report of infection by Mycobacterium simiae a patient suffering from pulmonary tuberculosis.</title>
        <authorList>
            <person name="Mohanty P.S."/>
            <person name="Bansal A.K."/>
            <person name="Singh H."/>
            <person name="Sharma S."/>
            <person name="Patil S.A."/>
            <person name="Upadhaya P."/>
            <person name="Singh P.K."/>
            <person name="Kumar D."/>
            <person name="Kumar S."/>
            <person name="Singh R.K."/>
            <person name="Chaudhary B."/>
        </authorList>
    </citation>
    <scope>NUCLEOTIDE SEQUENCE [LARGE SCALE GENOMIC DNA]</scope>
    <source>
        <strain evidence="11 12">JAL-560-SIM</strain>
    </source>
</reference>
<dbReference type="EMBL" id="VTZN01000009">
    <property type="protein sequence ID" value="KAA1251692.1"/>
    <property type="molecule type" value="Genomic_DNA"/>
</dbReference>
<dbReference type="InterPro" id="IPR003593">
    <property type="entry name" value="AAA+_ATPase"/>
</dbReference>
<dbReference type="InterPro" id="IPR003439">
    <property type="entry name" value="ABC_transporter-like_ATP-bd"/>
</dbReference>
<evidence type="ECO:0000313" key="11">
    <source>
        <dbReference type="EMBL" id="KAA1251692.1"/>
    </source>
</evidence>
<dbReference type="PROSITE" id="PS00211">
    <property type="entry name" value="ABC_TRANSPORTER_1"/>
    <property type="match status" value="1"/>
</dbReference>
<keyword evidence="7" id="KW-0472">Membrane</keyword>
<dbReference type="PANTHER" id="PTHR42711">
    <property type="entry name" value="ABC TRANSPORTER ATP-BINDING PROTEIN"/>
    <property type="match status" value="1"/>
</dbReference>
<dbReference type="PROSITE" id="PS50893">
    <property type="entry name" value="ABC_TRANSPORTER_2"/>
    <property type="match status" value="1"/>
</dbReference>
<dbReference type="Proteomes" id="UP000324701">
    <property type="component" value="Unassembled WGS sequence"/>
</dbReference>
<dbReference type="GO" id="GO:0055085">
    <property type="term" value="P:transmembrane transport"/>
    <property type="evidence" value="ECO:0007669"/>
    <property type="project" value="UniProtKB-ARBA"/>
</dbReference>
<evidence type="ECO:0000256" key="3">
    <source>
        <dbReference type="ARBA" id="ARBA00022475"/>
    </source>
</evidence>
<keyword evidence="4" id="KW-0547">Nucleotide-binding</keyword>
<comment type="caution">
    <text evidence="11">The sequence shown here is derived from an EMBL/GenBank/DDBJ whole genome shotgun (WGS) entry which is preliminary data.</text>
</comment>
<comment type="subcellular location">
    <subcellularLocation>
        <location evidence="1">Cell membrane</location>
        <topology evidence="1">Peripheral membrane protein</topology>
        <orientation evidence="1">Cytoplasmic side</orientation>
    </subcellularLocation>
</comment>
<dbReference type="GO" id="GO:0046677">
    <property type="term" value="P:response to antibiotic"/>
    <property type="evidence" value="ECO:0007669"/>
    <property type="project" value="UniProtKB-KW"/>
</dbReference>
<keyword evidence="8" id="KW-0046">Antibiotic resistance</keyword>
<dbReference type="Gene3D" id="3.40.50.300">
    <property type="entry name" value="P-loop containing nucleotide triphosphate hydrolases"/>
    <property type="match status" value="1"/>
</dbReference>
<evidence type="ECO:0000256" key="8">
    <source>
        <dbReference type="ARBA" id="ARBA00023251"/>
    </source>
</evidence>
<dbReference type="FunFam" id="3.40.50.300:FF:000589">
    <property type="entry name" value="ABC transporter, ATP-binding subunit"/>
    <property type="match status" value="1"/>
</dbReference>
<dbReference type="GO" id="GO:0043215">
    <property type="term" value="P:daunorubicin transport"/>
    <property type="evidence" value="ECO:0007669"/>
    <property type="project" value="InterPro"/>
</dbReference>
<dbReference type="OrthoDB" id="9804819at2"/>
<evidence type="ECO:0000313" key="12">
    <source>
        <dbReference type="Proteomes" id="UP000324701"/>
    </source>
</evidence>
<dbReference type="AlphaFoldDB" id="A0A5B1BUQ2"/>
<keyword evidence="5 11" id="KW-0067">ATP-binding</keyword>
<dbReference type="GO" id="GO:0005886">
    <property type="term" value="C:plasma membrane"/>
    <property type="evidence" value="ECO:0007669"/>
    <property type="project" value="UniProtKB-SubCell"/>
</dbReference>
<dbReference type="Pfam" id="PF00005">
    <property type="entry name" value="ABC_tran"/>
    <property type="match status" value="1"/>
</dbReference>
<dbReference type="GO" id="GO:0016887">
    <property type="term" value="F:ATP hydrolysis activity"/>
    <property type="evidence" value="ECO:0007669"/>
    <property type="project" value="InterPro"/>
</dbReference>
<keyword evidence="12" id="KW-1185">Reference proteome</keyword>
<dbReference type="NCBIfam" id="TIGR01188">
    <property type="entry name" value="drrA"/>
    <property type="match status" value="1"/>
</dbReference>
<keyword evidence="3" id="KW-1003">Cell membrane</keyword>
<dbReference type="GO" id="GO:1900753">
    <property type="term" value="P:doxorubicin transport"/>
    <property type="evidence" value="ECO:0007669"/>
    <property type="project" value="InterPro"/>
</dbReference>
<evidence type="ECO:0000256" key="9">
    <source>
        <dbReference type="ARBA" id="ARBA00049985"/>
    </source>
</evidence>
<name>A0A5B1BUQ2_MYCSI</name>
<feature type="domain" description="ABC transporter" evidence="10">
    <location>
        <begin position="8"/>
        <end position="240"/>
    </location>
</feature>
<dbReference type="SUPFAM" id="SSF52540">
    <property type="entry name" value="P-loop containing nucleoside triphosphate hydrolases"/>
    <property type="match status" value="1"/>
</dbReference>
<dbReference type="InterPro" id="IPR017871">
    <property type="entry name" value="ABC_transporter-like_CS"/>
</dbReference>
<evidence type="ECO:0000256" key="5">
    <source>
        <dbReference type="ARBA" id="ARBA00022840"/>
    </source>
</evidence>
<evidence type="ECO:0000256" key="2">
    <source>
        <dbReference type="ARBA" id="ARBA00022448"/>
    </source>
</evidence>
<dbReference type="InterPro" id="IPR027417">
    <property type="entry name" value="P-loop_NTPase"/>
</dbReference>
<evidence type="ECO:0000256" key="7">
    <source>
        <dbReference type="ARBA" id="ARBA00023136"/>
    </source>
</evidence>
<dbReference type="PANTHER" id="PTHR42711:SF19">
    <property type="entry name" value="DOXORUBICIN RESISTANCE ATP-BINDING PROTEIN DRRA"/>
    <property type="match status" value="1"/>
</dbReference>
<keyword evidence="6" id="KW-1278">Translocase</keyword>
<proteinExistence type="inferred from homology"/>
<protein>
    <submittedName>
        <fullName evidence="11">ATP-binding cassette domain-containing protein</fullName>
    </submittedName>
</protein>
<comment type="similarity">
    <text evidence="9">Belongs to the ABC transporter superfamily. Drug exporter-1 (DrugE1) (TC 3.A.1.105) family.</text>
</comment>